<feature type="compositionally biased region" description="Polar residues" evidence="1">
    <location>
        <begin position="957"/>
        <end position="966"/>
    </location>
</feature>
<protein>
    <recommendedName>
        <fullName evidence="2">DH domain-containing protein</fullName>
    </recommendedName>
</protein>
<dbReference type="SMART" id="SM00325">
    <property type="entry name" value="RhoGEF"/>
    <property type="match status" value="1"/>
</dbReference>
<comment type="caution">
    <text evidence="3">The sequence shown here is derived from an EMBL/GenBank/DDBJ whole genome shotgun (WGS) entry which is preliminary data.</text>
</comment>
<dbReference type="GO" id="GO:0005085">
    <property type="term" value="F:guanyl-nucleotide exchange factor activity"/>
    <property type="evidence" value="ECO:0007669"/>
    <property type="project" value="InterPro"/>
</dbReference>
<reference evidence="3 4" key="1">
    <citation type="journal article" date="2018" name="Evol. Lett.">
        <title>Horizontal gene cluster transfer increased hallucinogenic mushroom diversity.</title>
        <authorList>
            <person name="Reynolds H.T."/>
            <person name="Vijayakumar V."/>
            <person name="Gluck-Thaler E."/>
            <person name="Korotkin H.B."/>
            <person name="Matheny P.B."/>
            <person name="Slot J.C."/>
        </authorList>
    </citation>
    <scope>NUCLEOTIDE SEQUENCE [LARGE SCALE GENOMIC DNA]</scope>
    <source>
        <strain evidence="3 4">2629</strain>
    </source>
</reference>
<feature type="region of interest" description="Disordered" evidence="1">
    <location>
        <begin position="79"/>
        <end position="136"/>
    </location>
</feature>
<feature type="compositionally biased region" description="Polar residues" evidence="1">
    <location>
        <begin position="1"/>
        <end position="10"/>
    </location>
</feature>
<keyword evidence="4" id="KW-1185">Reference proteome</keyword>
<dbReference type="InterPro" id="IPR035899">
    <property type="entry name" value="DBL_dom_sf"/>
</dbReference>
<dbReference type="Proteomes" id="UP000284842">
    <property type="component" value="Unassembled WGS sequence"/>
</dbReference>
<feature type="compositionally biased region" description="Basic and acidic residues" evidence="1">
    <location>
        <begin position="797"/>
        <end position="807"/>
    </location>
</feature>
<sequence>MPLSRSNTVRAKSRSPAPPVANVRDLSTQAGTSQRPFLPPSHYAAAGGYLSPETAANSSRYASGDTGFGDTVYQEFGGQIVTSTPRPTHRYTGNTTDSRSDLQSRTSAGPIRRKTHNSNSIAENDGGLDRGLGRAFSPTVNRGRLLNVEQESRMMPSRETMTVSSQSPISARSTSQVQRKPSRFTVSATPTLSPYQDEVSSPIQSHSTHSTKLAKHPDCVGSFQTSSKTYASTVNSTSASIERPFHTAKRAQARHQEFINTHHTPHNESIETFISTGSVLRLPVKPALKTATLASSEAHNTRTRNEVASSLVHHAEPSHSMKPLRTVRSLLSRKSSNSMKAHSRAGTPKTPHTGSMKDVCQMPTQEPNRPDLSSKTRLKQPERLTVGTPQPTDRDPDVPEQRPSSRSSPFSKSPYKYKSHIPRKTYNNGGHKYHGMSEDQASLSVTDSDLEARCERERNGSRMLRVANGKADLSESGSSLDSASSTTSPSTSGSEAGLGIYDAFSGEHVAEDDVGPDESTSLDEEILRHLEYPAHHSRVHKREDGGVGLGVSVPSSQYHPVQPQVQLRQHEDLSRTSNFPTATGLTTTGPTHRNLGNRQSSSPRPLGTPQEKTLRFSLPPSDSGVSTYSDEDASIVQDDRELHQATRTHRTENYPANKLQRVVEANRQTVKSQIHPISRSSRKYDTEYVDMPSRAATPESHPSSPSRNDHHSKYDSCNSEDGKESRQPRRKTSQKSRATKTRSSSAGHRRRSLGTEEEDEPIFHAPTKSMPHSSHSRTERQPPRPMSACQLSRSKSRSKEREGRDGRPPSQTFPAHLRDLIRDRTVSTKGFNEADNMYTAHPPSYDEGYDSVSAQEIPSPVASQVNILHSPHNVPERMKGILSPVQPASIMTPRPTFHPPQPDLSGKDLRSTAARERLALGIPPSQSEEVVQPLSDTVYHDEGEESGTGELSHAESDMSSLNQSLWQAEEEARYEDHGNTLLQSISRGVDGGLVKQKARQSGLNGNLTTPRLSIISPTVSRSSSFTDMHEQLQPVSSPSPSVHQTRPSQPPKTSDYGHNSKLNPQTLLSPSTKQIHQTREAVIQELFESEETLLQLLHICVENFILPLRVQNSSTWIAGVPPSISRLLDWFDDIVHLHEGVYASLCAVRDIQTAESERVSEVLRECFILRVEVYMPYFMRVDDVLDEVVALVGRQYVTEEGLVTNHAGVGARKSEFGQFILLQERMAECQGWTLDGLLRLPMRRLEAYQDLFAKMLQLTPKSHQDYLSTFSLSRSTDLALQVMTEVKFREDEYRRLRVFAKRIQASVPLDHLPTRERRLLFSGPCSLVSPGFLLPSAMLSGAATYEPPGNNHGPGTGIQRSDSLRSADSLRPHEENRHPTSAKSTWFSLLPRRRRNKTKCSALPSEVLMATSGSLSDHEENAALQGMPLYAFVFNDLMLLANAHDAHSEDLPWNLHEDLGILKPISVSYLQHPKVASGLIISMQVIVLHPESINEPADDFSRYSHREIDLVFTTSPTGTLDQENSSFDSLRSALAACRSTALKWLSIPKYSLSTAGNNSMTDHAIDTEEIVSSLVASGLPLPRSPSGRVPDGLHDGTATELDTDGDEREERGWWSLSYQRYMRELQRKEW</sequence>
<feature type="compositionally biased region" description="Basic and acidic residues" evidence="1">
    <location>
        <begin position="368"/>
        <end position="382"/>
    </location>
</feature>
<dbReference type="InParanoid" id="A0A409YYA9"/>
<feature type="compositionally biased region" description="Polar residues" evidence="1">
    <location>
        <begin position="80"/>
        <end position="107"/>
    </location>
</feature>
<feature type="compositionally biased region" description="Low complexity" evidence="1">
    <location>
        <begin position="1013"/>
        <end position="1024"/>
    </location>
</feature>
<feature type="compositionally biased region" description="Basic and acidic residues" evidence="1">
    <location>
        <begin position="707"/>
        <end position="727"/>
    </location>
</feature>
<feature type="compositionally biased region" description="Low complexity" evidence="1">
    <location>
        <begin position="580"/>
        <end position="591"/>
    </location>
</feature>
<feature type="compositionally biased region" description="Low complexity" evidence="1">
    <location>
        <begin position="474"/>
        <end position="497"/>
    </location>
</feature>
<evidence type="ECO:0000256" key="1">
    <source>
        <dbReference type="SAM" id="MobiDB-lite"/>
    </source>
</evidence>
<feature type="region of interest" description="Disordered" evidence="1">
    <location>
        <begin position="1"/>
        <end position="48"/>
    </location>
</feature>
<organism evidence="3 4">
    <name type="scientific">Panaeolus cyanescens</name>
    <dbReference type="NCBI Taxonomy" id="181874"/>
    <lineage>
        <taxon>Eukaryota</taxon>
        <taxon>Fungi</taxon>
        <taxon>Dikarya</taxon>
        <taxon>Basidiomycota</taxon>
        <taxon>Agaricomycotina</taxon>
        <taxon>Agaricomycetes</taxon>
        <taxon>Agaricomycetidae</taxon>
        <taxon>Agaricales</taxon>
        <taxon>Agaricineae</taxon>
        <taxon>Galeropsidaceae</taxon>
        <taxon>Panaeolus</taxon>
    </lineage>
</organism>
<feature type="region of interest" description="Disordered" evidence="1">
    <location>
        <begin position="153"/>
        <end position="203"/>
    </location>
</feature>
<feature type="region of interest" description="Disordered" evidence="1">
    <location>
        <begin position="1581"/>
        <end position="1606"/>
    </location>
</feature>
<proteinExistence type="predicted"/>
<dbReference type="InterPro" id="IPR000219">
    <property type="entry name" value="DH_dom"/>
</dbReference>
<gene>
    <name evidence="3" type="ORF">CVT24_002648</name>
</gene>
<dbReference type="Gene3D" id="1.20.900.10">
    <property type="entry name" value="Dbl homology (DH) domain"/>
    <property type="match status" value="1"/>
</dbReference>
<feature type="compositionally biased region" description="Polar residues" evidence="1">
    <location>
        <begin position="25"/>
        <end position="35"/>
    </location>
</feature>
<evidence type="ECO:0000313" key="3">
    <source>
        <dbReference type="EMBL" id="PPR07969.1"/>
    </source>
</evidence>
<feature type="compositionally biased region" description="Basic and acidic residues" evidence="1">
    <location>
        <begin position="450"/>
        <end position="460"/>
    </location>
</feature>
<feature type="region of interest" description="Disordered" evidence="1">
    <location>
        <begin position="1344"/>
        <end position="1386"/>
    </location>
</feature>
<feature type="domain" description="DH" evidence="2">
    <location>
        <begin position="1078"/>
        <end position="1293"/>
    </location>
</feature>
<feature type="compositionally biased region" description="Polar residues" evidence="1">
    <location>
        <begin position="1056"/>
        <end position="1073"/>
    </location>
</feature>
<feature type="region of interest" description="Disordered" evidence="1">
    <location>
        <begin position="939"/>
        <end position="972"/>
    </location>
</feature>
<feature type="region of interest" description="Disordered" evidence="1">
    <location>
        <begin position="667"/>
        <end position="686"/>
    </location>
</feature>
<dbReference type="Pfam" id="PF00621">
    <property type="entry name" value="RhoGEF"/>
    <property type="match status" value="1"/>
</dbReference>
<feature type="region of interest" description="Disordered" evidence="1">
    <location>
        <begin position="996"/>
        <end position="1073"/>
    </location>
</feature>
<feature type="compositionally biased region" description="Basic residues" evidence="1">
    <location>
        <begin position="728"/>
        <end position="740"/>
    </location>
</feature>
<feature type="region of interest" description="Disordered" evidence="1">
    <location>
        <begin position="293"/>
        <end position="498"/>
    </location>
</feature>
<dbReference type="PROSITE" id="PS50010">
    <property type="entry name" value="DH_2"/>
    <property type="match status" value="1"/>
</dbReference>
<feature type="compositionally biased region" description="Polar residues" evidence="1">
    <location>
        <begin position="594"/>
        <end position="603"/>
    </location>
</feature>
<accession>A0A409YYA9</accession>
<dbReference type="OrthoDB" id="1716625at2759"/>
<dbReference type="EMBL" id="NHTK01000212">
    <property type="protein sequence ID" value="PPR07969.1"/>
    <property type="molecule type" value="Genomic_DNA"/>
</dbReference>
<feature type="compositionally biased region" description="Basic and acidic residues" evidence="1">
    <location>
        <begin position="1362"/>
        <end position="1378"/>
    </location>
</feature>
<feature type="region of interest" description="Disordered" evidence="1">
    <location>
        <begin position="693"/>
        <end position="820"/>
    </location>
</feature>
<feature type="compositionally biased region" description="Low complexity" evidence="1">
    <location>
        <begin position="402"/>
        <end position="414"/>
    </location>
</feature>
<feature type="compositionally biased region" description="Polar residues" evidence="1">
    <location>
        <begin position="999"/>
        <end position="1011"/>
    </location>
</feature>
<evidence type="ECO:0000259" key="2">
    <source>
        <dbReference type="PROSITE" id="PS50010"/>
    </source>
</evidence>
<feature type="compositionally biased region" description="Polar residues" evidence="1">
    <location>
        <begin position="159"/>
        <end position="203"/>
    </location>
</feature>
<dbReference type="SUPFAM" id="SSF48065">
    <property type="entry name" value="DBL homology domain (DH-domain)"/>
    <property type="match status" value="1"/>
</dbReference>
<name>A0A409YYA9_9AGAR</name>
<dbReference type="STRING" id="181874.A0A409YYA9"/>
<feature type="region of interest" description="Disordered" evidence="1">
    <location>
        <begin position="568"/>
        <end position="637"/>
    </location>
</feature>
<evidence type="ECO:0000313" key="4">
    <source>
        <dbReference type="Proteomes" id="UP000284842"/>
    </source>
</evidence>